<dbReference type="RefSeq" id="WP_092367655.1">
    <property type="nucleotide sequence ID" value="NZ_FNBM01000004.1"/>
</dbReference>
<gene>
    <name evidence="2" type="ORF">SAMN05216381_2139</name>
</gene>
<evidence type="ECO:0000256" key="1">
    <source>
        <dbReference type="SAM" id="SignalP"/>
    </source>
</evidence>
<proteinExistence type="predicted"/>
<dbReference type="STRING" id="640205.SAMN05216381_2139"/>
<evidence type="ECO:0000313" key="2">
    <source>
        <dbReference type="EMBL" id="SDF69020.1"/>
    </source>
</evidence>
<organism evidence="2 3">
    <name type="scientific">Phytopseudomonas seleniipraecipitans</name>
    <dbReference type="NCBI Taxonomy" id="640205"/>
    <lineage>
        <taxon>Bacteria</taxon>
        <taxon>Pseudomonadati</taxon>
        <taxon>Pseudomonadota</taxon>
        <taxon>Gammaproteobacteria</taxon>
        <taxon>Pseudomonadales</taxon>
        <taxon>Pseudomonadaceae</taxon>
        <taxon>Phytopseudomonas</taxon>
    </lineage>
</organism>
<dbReference type="PROSITE" id="PS51257">
    <property type="entry name" value="PROKAR_LIPOPROTEIN"/>
    <property type="match status" value="1"/>
</dbReference>
<keyword evidence="1" id="KW-0732">Signal</keyword>
<protein>
    <recommendedName>
        <fullName evidence="4">Lipoprotein</fullName>
    </recommendedName>
</protein>
<dbReference type="EMBL" id="FNBM01000004">
    <property type="protein sequence ID" value="SDF69020.1"/>
    <property type="molecule type" value="Genomic_DNA"/>
</dbReference>
<feature type="chain" id="PRO_5017341338" description="Lipoprotein" evidence="1">
    <location>
        <begin position="26"/>
        <end position="84"/>
    </location>
</feature>
<name>A0A1G7N6S3_9GAMM</name>
<evidence type="ECO:0000313" key="3">
    <source>
        <dbReference type="Proteomes" id="UP000243378"/>
    </source>
</evidence>
<dbReference type="OrthoDB" id="7041762at2"/>
<dbReference type="Proteomes" id="UP000243378">
    <property type="component" value="Unassembled WGS sequence"/>
</dbReference>
<reference evidence="2 3" key="1">
    <citation type="submission" date="2016-10" db="EMBL/GenBank/DDBJ databases">
        <authorList>
            <person name="de Groot N.N."/>
        </authorList>
    </citation>
    <scope>NUCLEOTIDE SEQUENCE [LARGE SCALE GENOMIC DNA]</scope>
    <source>
        <strain evidence="2 3">LMG 25475</strain>
    </source>
</reference>
<accession>A0A1G7N6S3</accession>
<dbReference type="AlphaFoldDB" id="A0A1G7N6S3"/>
<feature type="signal peptide" evidence="1">
    <location>
        <begin position="1"/>
        <end position="25"/>
    </location>
</feature>
<sequence>MQRSLLALLTALTLLLTGCASPQSAAERPYTNEEVKQYALEILSRSGLSYEDYEKIRSALQAPTYRVSNSIRDIEQLRTITPEG</sequence>
<evidence type="ECO:0008006" key="4">
    <source>
        <dbReference type="Google" id="ProtNLM"/>
    </source>
</evidence>